<name>A0ABN9V1X4_9DINO</name>
<organism evidence="2 3">
    <name type="scientific">Prorocentrum cordatum</name>
    <dbReference type="NCBI Taxonomy" id="2364126"/>
    <lineage>
        <taxon>Eukaryota</taxon>
        <taxon>Sar</taxon>
        <taxon>Alveolata</taxon>
        <taxon>Dinophyceae</taxon>
        <taxon>Prorocentrales</taxon>
        <taxon>Prorocentraceae</taxon>
        <taxon>Prorocentrum</taxon>
    </lineage>
</organism>
<evidence type="ECO:0000313" key="2">
    <source>
        <dbReference type="EMBL" id="CAK0866762.1"/>
    </source>
</evidence>
<feature type="compositionally biased region" description="Low complexity" evidence="1">
    <location>
        <begin position="809"/>
        <end position="824"/>
    </location>
</feature>
<dbReference type="Proteomes" id="UP001189429">
    <property type="component" value="Unassembled WGS sequence"/>
</dbReference>
<dbReference type="EMBL" id="CAUYUJ010016571">
    <property type="protein sequence ID" value="CAK0866762.1"/>
    <property type="molecule type" value="Genomic_DNA"/>
</dbReference>
<dbReference type="PANTHER" id="PTHR43358:SF4">
    <property type="entry name" value="ALPHA_BETA HYDROLASE FOLD-1 DOMAIN-CONTAINING PROTEIN"/>
    <property type="match status" value="1"/>
</dbReference>
<dbReference type="SUPFAM" id="SSF53474">
    <property type="entry name" value="alpha/beta-Hydrolases"/>
    <property type="match status" value="1"/>
</dbReference>
<accession>A0ABN9V1X4</accession>
<dbReference type="InterPro" id="IPR052920">
    <property type="entry name" value="DNA-binding_regulatory"/>
</dbReference>
<proteinExistence type="predicted"/>
<feature type="region of interest" description="Disordered" evidence="1">
    <location>
        <begin position="713"/>
        <end position="735"/>
    </location>
</feature>
<comment type="caution">
    <text evidence="2">The sequence shown here is derived from an EMBL/GenBank/DDBJ whole genome shotgun (WGS) entry which is preliminary data.</text>
</comment>
<protein>
    <submittedName>
        <fullName evidence="2">Uncharacterized protein</fullName>
    </submittedName>
</protein>
<evidence type="ECO:0000256" key="1">
    <source>
        <dbReference type="SAM" id="MobiDB-lite"/>
    </source>
</evidence>
<reference evidence="2" key="1">
    <citation type="submission" date="2023-10" db="EMBL/GenBank/DDBJ databases">
        <authorList>
            <person name="Chen Y."/>
            <person name="Shah S."/>
            <person name="Dougan E. K."/>
            <person name="Thang M."/>
            <person name="Chan C."/>
        </authorList>
    </citation>
    <scope>NUCLEOTIDE SEQUENCE [LARGE SCALE GENOMIC DNA]</scope>
</reference>
<dbReference type="InterPro" id="IPR029058">
    <property type="entry name" value="AB_hydrolase_fold"/>
</dbReference>
<gene>
    <name evidence="2" type="ORF">PCOR1329_LOCUS53867</name>
</gene>
<evidence type="ECO:0000313" key="3">
    <source>
        <dbReference type="Proteomes" id="UP001189429"/>
    </source>
</evidence>
<sequence length="856" mass="85870">MDVRTMARGGLQGRPRISGAAPSPLAAAAMAATLPAMPSPQSDPGAACGADAAAHEGCSRGMWAVIEEQLEDELDYYHATLEHMELRVEMEAKVLLRRSGRGGGAEGVPAPAMSPAGWQGEMAARASALWRLAAGSGAPAADADCGSLWEALKDHEVAGVSASQLETLVPGRRMPAGVLYQPGGPGAGPACAVVYIPGEGGVGGSAAAETALLASYLVPLQVAVVGIDASSSRGGAAEPEGVQGVVALLRSTAWRPGGAEGVALWGRSSGAATALQCAEQDPSLAALVCDGVYRDFLSLLGLPQWAAPPLYAARHLGSALAGRVACQGGLGASVDDGEESLTATGSLAQSLSSSSGSSALSGSASTACATLTGSGPRSIEEPPLSTAARCFVPALFVHGAEDVLVPPSHAEAFRSAYGGERQVLIVPGGTHESERPHATMARAVLFLTRAFRREADSDTLAALAAEAAAAQARLSRGPRAPWAPCSPEAAGSLLCSPAPSDRRRGLLLAALRACPSHRGAAFAPAGVQGRPAARAGAPLLVGTAVARLPSAESEVAVAMAWDAEERGAGLVHLVVISASAVSVTEVRLAPGPRADGGQGEGGGPQPPAAVAARVEATVRTLGIKEVALPPGARAQQVRFAVLDSGSVELQVGQAHLVTEASADGMSMFGRGDVGVSVWRAVYRDGAEVAGGGAEPEIFLSEVVARHAAARSPRGVARHAGGGEAPAHPPQPGTLLSNCTFAAPAGSLSLSLSDAASSLLSTDSRLSAAPHATDARPEVQSMLPSPVSEHSEEPSWAGIPGGLPEAPTLPASRDAGSPPGAAGAAETWPCQRQSRAHLGGVTGNWATLPPRGGPQGL</sequence>
<dbReference type="PANTHER" id="PTHR43358">
    <property type="entry name" value="ALPHA/BETA-HYDROLASE"/>
    <property type="match status" value="1"/>
</dbReference>
<dbReference type="Gene3D" id="3.40.50.1820">
    <property type="entry name" value="alpha/beta hydrolase"/>
    <property type="match status" value="1"/>
</dbReference>
<feature type="compositionally biased region" description="Gly residues" evidence="1">
    <location>
        <begin position="594"/>
        <end position="603"/>
    </location>
</feature>
<feature type="region of interest" description="Disordered" evidence="1">
    <location>
        <begin position="1"/>
        <end position="20"/>
    </location>
</feature>
<keyword evidence="3" id="KW-1185">Reference proteome</keyword>
<feature type="region of interest" description="Disordered" evidence="1">
    <location>
        <begin position="589"/>
        <end position="608"/>
    </location>
</feature>
<feature type="region of interest" description="Disordered" evidence="1">
    <location>
        <begin position="767"/>
        <end position="856"/>
    </location>
</feature>